<dbReference type="Gene3D" id="3.40.50.720">
    <property type="entry name" value="NAD(P)-binding Rossmann-like Domain"/>
    <property type="match status" value="1"/>
</dbReference>
<dbReference type="InterPro" id="IPR055170">
    <property type="entry name" value="GFO_IDH_MocA-like_dom"/>
</dbReference>
<dbReference type="RefSeq" id="WP_099521124.1">
    <property type="nucleotide sequence ID" value="NZ_CP016808.1"/>
</dbReference>
<dbReference type="AlphaFoldDB" id="A0A1B2DR50"/>
<dbReference type="InterPro" id="IPR051317">
    <property type="entry name" value="Gfo/Idh/MocA_oxidoreduct"/>
</dbReference>
<dbReference type="EMBL" id="CP016808">
    <property type="protein sequence ID" value="ANY70194.1"/>
    <property type="molecule type" value="Genomic_DNA"/>
</dbReference>
<dbReference type="InterPro" id="IPR036291">
    <property type="entry name" value="NAD(P)-bd_dom_sf"/>
</dbReference>
<reference evidence="3" key="1">
    <citation type="submission" date="2016-08" db="EMBL/GenBank/DDBJ databases">
        <title>Complete Genome Seqeunce of Paenibacillus sp. BIHB 4019 from tea rhizoplane.</title>
        <authorList>
            <person name="Thakur R."/>
            <person name="Swarnkar M.K."/>
            <person name="Gulati A."/>
        </authorList>
    </citation>
    <scope>NUCLEOTIDE SEQUENCE [LARGE SCALE GENOMIC DNA]</scope>
    <source>
        <strain evidence="3">BIHB4019</strain>
    </source>
</reference>
<feature type="domain" description="GFO/IDH/MocA-like oxidoreductase" evidence="2">
    <location>
        <begin position="133"/>
        <end position="267"/>
    </location>
</feature>
<dbReference type="Pfam" id="PF22725">
    <property type="entry name" value="GFO_IDH_MocA_C3"/>
    <property type="match status" value="1"/>
</dbReference>
<evidence type="ECO:0000259" key="2">
    <source>
        <dbReference type="Pfam" id="PF22725"/>
    </source>
</evidence>
<gene>
    <name evidence="3" type="ORF">BBD42_29580</name>
</gene>
<dbReference type="PANTHER" id="PTHR43708">
    <property type="entry name" value="CONSERVED EXPRESSED OXIDOREDUCTASE (EUROFUNG)"/>
    <property type="match status" value="1"/>
</dbReference>
<dbReference type="PANTHER" id="PTHR43708:SF8">
    <property type="entry name" value="OXIDOREDUCTASE"/>
    <property type="match status" value="1"/>
</dbReference>
<evidence type="ECO:0000313" key="3">
    <source>
        <dbReference type="EMBL" id="ANY70194.1"/>
    </source>
</evidence>
<sequence>MTALKPVKVATIGCGAISDAYLSTMINQFRILEVVGCYDRNLDKTERTAEKYNIKALSMQQILEDDSIELVVNLTASTAHYSVVKQLLEAGKHVYTEKVLALELEEAAELVRIADEKNLYLGVAPDTFLGASIQTARYVVESGMIGTITSAHCALSRDVSLFAELSPNAIKPGAGIGFDVGIYYITALLSLLGPVAEVSGIAKTLNKERQHYYMEKLGECYEIQCENLMAGTLQFESGAVGSLLFDSNSILIVPEKPTLVLYGTDGVMYMSDPNLFGGEVKVILKGNTEPMVMQQSHSFTQESRGLGVAEMAWSMRKGRANRASKEMGYHALEILHSIVKSGETKQHIALQSTFTNMPALPRGYVTNSHFKFQDESGLAY</sequence>
<feature type="domain" description="Gfo/Idh/MocA-like oxidoreductase N-terminal" evidence="1">
    <location>
        <begin position="8"/>
        <end position="123"/>
    </location>
</feature>
<accession>A0A1B2DR50</accession>
<organism evidence="3">
    <name type="scientific">Paenibacillus sp. BIHB 4019</name>
    <dbReference type="NCBI Taxonomy" id="1870819"/>
    <lineage>
        <taxon>Bacteria</taxon>
        <taxon>Bacillati</taxon>
        <taxon>Bacillota</taxon>
        <taxon>Bacilli</taxon>
        <taxon>Bacillales</taxon>
        <taxon>Paenibacillaceae</taxon>
        <taxon>Paenibacillus</taxon>
    </lineage>
</organism>
<protein>
    <submittedName>
        <fullName evidence="3">Oxidoreductase</fullName>
    </submittedName>
</protein>
<dbReference type="Gene3D" id="3.30.360.10">
    <property type="entry name" value="Dihydrodipicolinate Reductase, domain 2"/>
    <property type="match status" value="1"/>
</dbReference>
<dbReference type="InterPro" id="IPR000683">
    <property type="entry name" value="Gfo/Idh/MocA-like_OxRdtase_N"/>
</dbReference>
<evidence type="ECO:0000259" key="1">
    <source>
        <dbReference type="Pfam" id="PF01408"/>
    </source>
</evidence>
<dbReference type="SUPFAM" id="SSF51735">
    <property type="entry name" value="NAD(P)-binding Rossmann-fold domains"/>
    <property type="match status" value="1"/>
</dbReference>
<name>A0A1B2DR50_9BACL</name>
<dbReference type="SUPFAM" id="SSF55347">
    <property type="entry name" value="Glyceraldehyde-3-phosphate dehydrogenase-like, C-terminal domain"/>
    <property type="match status" value="1"/>
</dbReference>
<dbReference type="Pfam" id="PF01408">
    <property type="entry name" value="GFO_IDH_MocA"/>
    <property type="match status" value="1"/>
</dbReference>
<proteinExistence type="predicted"/>
<dbReference type="GO" id="GO:0000166">
    <property type="term" value="F:nucleotide binding"/>
    <property type="evidence" value="ECO:0007669"/>
    <property type="project" value="InterPro"/>
</dbReference>